<dbReference type="Pfam" id="PF03466">
    <property type="entry name" value="LysR_substrate"/>
    <property type="match status" value="1"/>
</dbReference>
<name>A0A1H3QG44_9PSEU</name>
<reference evidence="6 7" key="1">
    <citation type="submission" date="2016-10" db="EMBL/GenBank/DDBJ databases">
        <authorList>
            <person name="de Groot N.N."/>
        </authorList>
    </citation>
    <scope>NUCLEOTIDE SEQUENCE [LARGE SCALE GENOMIC DNA]</scope>
    <source>
        <strain evidence="6 7">CPCC 202699</strain>
    </source>
</reference>
<dbReference type="GO" id="GO:0032993">
    <property type="term" value="C:protein-DNA complex"/>
    <property type="evidence" value="ECO:0007669"/>
    <property type="project" value="TreeGrafter"/>
</dbReference>
<evidence type="ECO:0000256" key="1">
    <source>
        <dbReference type="ARBA" id="ARBA00009437"/>
    </source>
</evidence>
<dbReference type="CDD" id="cd08414">
    <property type="entry name" value="PBP2_LTTR_aromatics_like"/>
    <property type="match status" value="1"/>
</dbReference>
<keyword evidence="4" id="KW-0804">Transcription</keyword>
<comment type="similarity">
    <text evidence="1">Belongs to the LysR transcriptional regulatory family.</text>
</comment>
<accession>A0A1H3QG44</accession>
<dbReference type="OrthoDB" id="3171102at2"/>
<dbReference type="InterPro" id="IPR005119">
    <property type="entry name" value="LysR_subst-bd"/>
</dbReference>
<sequence>MAELELRHLRAVRAVAETGSVSKASTVLGISQPALTAQLKRIERILGGELFERSAQGSRPTALGGFVLNRADALLADMRSLVVSARKHGEGGIPTTLRVGYVPLLIIGSLIEQLRTRLVEVDVQTWAEPAALMLLKLLSTGRVDCALVEKFDGTEAHHYDGLVVRPLATEPIFAGIAEGHPAIKDGQVALEELADVDWVLPPPHENAVRVRFQAACAAAGFVPRIRHYTSEAGTAGTLIAQGAVCLAQAASAPPPGLVAVPFKGDPLWTTLLFAMRDDKALLPMLDEVFQCAMTAYRASIDRNPHFAKWCKDHPHALAEASL</sequence>
<dbReference type="PRINTS" id="PR00039">
    <property type="entry name" value="HTHLYSR"/>
</dbReference>
<evidence type="ECO:0000259" key="5">
    <source>
        <dbReference type="PROSITE" id="PS50931"/>
    </source>
</evidence>
<keyword evidence="7" id="KW-1185">Reference proteome</keyword>
<gene>
    <name evidence="6" type="ORF">SAMN05421504_109313</name>
</gene>
<evidence type="ECO:0000313" key="6">
    <source>
        <dbReference type="EMBL" id="SDZ12482.1"/>
    </source>
</evidence>
<dbReference type="PANTHER" id="PTHR30346:SF30">
    <property type="entry name" value="SMALL NEUTRAL PROTEASE REGULATORY PROTEIN"/>
    <property type="match status" value="1"/>
</dbReference>
<dbReference type="RefSeq" id="WP_091296732.1">
    <property type="nucleotide sequence ID" value="NZ_FNON01000009.1"/>
</dbReference>
<dbReference type="InterPro" id="IPR036388">
    <property type="entry name" value="WH-like_DNA-bd_sf"/>
</dbReference>
<evidence type="ECO:0000256" key="3">
    <source>
        <dbReference type="ARBA" id="ARBA00023125"/>
    </source>
</evidence>
<dbReference type="InterPro" id="IPR000847">
    <property type="entry name" value="LysR_HTH_N"/>
</dbReference>
<dbReference type="GO" id="GO:0003677">
    <property type="term" value="F:DNA binding"/>
    <property type="evidence" value="ECO:0007669"/>
    <property type="project" value="UniProtKB-KW"/>
</dbReference>
<feature type="domain" description="HTH lysR-type" evidence="5">
    <location>
        <begin position="4"/>
        <end position="61"/>
    </location>
</feature>
<dbReference type="PROSITE" id="PS50931">
    <property type="entry name" value="HTH_LYSR"/>
    <property type="match status" value="1"/>
</dbReference>
<dbReference type="SUPFAM" id="SSF46785">
    <property type="entry name" value="Winged helix' DNA-binding domain"/>
    <property type="match status" value="1"/>
</dbReference>
<dbReference type="SUPFAM" id="SSF53850">
    <property type="entry name" value="Periplasmic binding protein-like II"/>
    <property type="match status" value="1"/>
</dbReference>
<protein>
    <submittedName>
        <fullName evidence="6">DNA-binding transcriptional regulator, LysR family</fullName>
    </submittedName>
</protein>
<dbReference type="Pfam" id="PF00126">
    <property type="entry name" value="HTH_1"/>
    <property type="match status" value="1"/>
</dbReference>
<dbReference type="AlphaFoldDB" id="A0A1H3QG44"/>
<dbReference type="STRING" id="589385.SAMN05421504_109313"/>
<evidence type="ECO:0000313" key="7">
    <source>
        <dbReference type="Proteomes" id="UP000199515"/>
    </source>
</evidence>
<dbReference type="PANTHER" id="PTHR30346">
    <property type="entry name" value="TRANSCRIPTIONAL DUAL REGULATOR HCAR-RELATED"/>
    <property type="match status" value="1"/>
</dbReference>
<keyword evidence="2" id="KW-0805">Transcription regulation</keyword>
<evidence type="ECO:0000256" key="2">
    <source>
        <dbReference type="ARBA" id="ARBA00023015"/>
    </source>
</evidence>
<dbReference type="EMBL" id="FNON01000009">
    <property type="protein sequence ID" value="SDZ12482.1"/>
    <property type="molecule type" value="Genomic_DNA"/>
</dbReference>
<organism evidence="6 7">
    <name type="scientific">Amycolatopsis xylanica</name>
    <dbReference type="NCBI Taxonomy" id="589385"/>
    <lineage>
        <taxon>Bacteria</taxon>
        <taxon>Bacillati</taxon>
        <taxon>Actinomycetota</taxon>
        <taxon>Actinomycetes</taxon>
        <taxon>Pseudonocardiales</taxon>
        <taxon>Pseudonocardiaceae</taxon>
        <taxon>Amycolatopsis</taxon>
    </lineage>
</organism>
<dbReference type="Gene3D" id="1.10.10.10">
    <property type="entry name" value="Winged helix-like DNA-binding domain superfamily/Winged helix DNA-binding domain"/>
    <property type="match status" value="1"/>
</dbReference>
<dbReference type="InterPro" id="IPR036390">
    <property type="entry name" value="WH_DNA-bd_sf"/>
</dbReference>
<proteinExistence type="inferred from homology"/>
<dbReference type="Gene3D" id="3.40.190.290">
    <property type="match status" value="1"/>
</dbReference>
<keyword evidence="3 6" id="KW-0238">DNA-binding</keyword>
<dbReference type="GO" id="GO:0003700">
    <property type="term" value="F:DNA-binding transcription factor activity"/>
    <property type="evidence" value="ECO:0007669"/>
    <property type="project" value="InterPro"/>
</dbReference>
<dbReference type="Proteomes" id="UP000199515">
    <property type="component" value="Unassembled WGS sequence"/>
</dbReference>
<evidence type="ECO:0000256" key="4">
    <source>
        <dbReference type="ARBA" id="ARBA00023163"/>
    </source>
</evidence>